<feature type="signal peptide" evidence="1">
    <location>
        <begin position="1"/>
        <end position="35"/>
    </location>
</feature>
<keyword evidence="1" id="KW-0732">Signal</keyword>
<evidence type="ECO:0000256" key="1">
    <source>
        <dbReference type="SAM" id="SignalP"/>
    </source>
</evidence>
<feature type="chain" id="PRO_5010260676" evidence="1">
    <location>
        <begin position="36"/>
        <end position="229"/>
    </location>
</feature>
<reference evidence="3" key="1">
    <citation type="submission" date="2016-10" db="EMBL/GenBank/DDBJ databases">
        <authorList>
            <person name="Varghese N."/>
            <person name="Submissions S."/>
        </authorList>
    </citation>
    <scope>NUCLEOTIDE SEQUENCE [LARGE SCALE GENOMIC DNA]</scope>
    <source>
        <strain evidence="3">DSM 17465</strain>
    </source>
</reference>
<proteinExistence type="predicted"/>
<accession>A0A1I7BS01</accession>
<keyword evidence="3" id="KW-1185">Reference proteome</keyword>
<dbReference type="EMBL" id="FPBD01000004">
    <property type="protein sequence ID" value="SFT89979.1"/>
    <property type="molecule type" value="Genomic_DNA"/>
</dbReference>
<sequence length="229" mass="24976">MSSLFPLCGLPHILNFRFAKSGLLAACLAAPLTLAAPVLAETPPATDPATPSGPQLIDKSEDGNTYAMPEDYLAVTVAPPPKAPYADPLESDLSIWVGEVEIQGRKTLWVELIDQHGEVIYNSEVQQNETHLLPDGRAIAVTVMQPDSHSKAMQSAALKKDQSRVPTDERFVVTRKEAFAPALDTQVNLLEVQPVPEEVHNSFMLRAGENGEILWKATKDAISWLESRS</sequence>
<evidence type="ECO:0000313" key="3">
    <source>
        <dbReference type="Proteomes" id="UP000183371"/>
    </source>
</evidence>
<organism evidence="2 3">
    <name type="scientific">Pseudovibrio denitrificans</name>
    <dbReference type="NCBI Taxonomy" id="258256"/>
    <lineage>
        <taxon>Bacteria</taxon>
        <taxon>Pseudomonadati</taxon>
        <taxon>Pseudomonadota</taxon>
        <taxon>Alphaproteobacteria</taxon>
        <taxon>Hyphomicrobiales</taxon>
        <taxon>Stappiaceae</taxon>
        <taxon>Pseudovibrio</taxon>
    </lineage>
</organism>
<protein>
    <submittedName>
        <fullName evidence="2">Uncharacterized protein</fullName>
    </submittedName>
</protein>
<gene>
    <name evidence="2" type="ORF">SAMN05444141_104241</name>
</gene>
<dbReference type="AlphaFoldDB" id="A0A1I7BS01"/>
<name>A0A1I7BS01_9HYPH</name>
<dbReference type="Proteomes" id="UP000183371">
    <property type="component" value="Unassembled WGS sequence"/>
</dbReference>
<dbReference type="RefSeq" id="WP_054783429.1">
    <property type="nucleotide sequence ID" value="NZ_FPBD01000004.1"/>
</dbReference>
<evidence type="ECO:0000313" key="2">
    <source>
        <dbReference type="EMBL" id="SFT89979.1"/>
    </source>
</evidence>